<proteinExistence type="predicted"/>
<dbReference type="RefSeq" id="WP_185390431.1">
    <property type="nucleotide sequence ID" value="NZ_JAARQN010000026.1"/>
</dbReference>
<name>A0A841Z398_9LIST</name>
<sequence length="175" mass="19668">MTNAIKESAYAAKAVKTLTGEYQQKEIALDNHITQALVSQQANGKRKVSKDVAKSYMDNYNNAEVSFRLLREFSGGLLPCILEKVDKHQMSLLHHFSREATEAVESVKQSLDTFASPTAKISPDQRNVVVNVMREMLDASAIINTTLAIMSDGYNIDLKSQVLEREKFWEKSGWI</sequence>
<reference evidence="1 2" key="1">
    <citation type="submission" date="2020-03" db="EMBL/GenBank/DDBJ databases">
        <title>Soil Listeria distribution.</title>
        <authorList>
            <person name="Liao J."/>
            <person name="Wiedmann M."/>
        </authorList>
    </citation>
    <scope>NUCLEOTIDE SEQUENCE [LARGE SCALE GENOMIC DNA]</scope>
    <source>
        <strain evidence="1 2">FSL L7-1614</strain>
    </source>
</reference>
<dbReference type="EMBL" id="JAARQN010000026">
    <property type="protein sequence ID" value="MBC1459327.1"/>
    <property type="molecule type" value="Genomic_DNA"/>
</dbReference>
<protein>
    <submittedName>
        <fullName evidence="1">Uncharacterized protein</fullName>
    </submittedName>
</protein>
<organism evidence="1 2">
    <name type="scientific">Listeria newyorkensis</name>
    <dbReference type="NCBI Taxonomy" id="1497681"/>
    <lineage>
        <taxon>Bacteria</taxon>
        <taxon>Bacillati</taxon>
        <taxon>Bacillota</taxon>
        <taxon>Bacilli</taxon>
        <taxon>Bacillales</taxon>
        <taxon>Listeriaceae</taxon>
        <taxon>Listeria</taxon>
    </lineage>
</organism>
<evidence type="ECO:0000313" key="2">
    <source>
        <dbReference type="Proteomes" id="UP000569903"/>
    </source>
</evidence>
<gene>
    <name evidence="1" type="ORF">HB850_16440</name>
</gene>
<comment type="caution">
    <text evidence="1">The sequence shown here is derived from an EMBL/GenBank/DDBJ whole genome shotgun (WGS) entry which is preliminary data.</text>
</comment>
<evidence type="ECO:0000313" key="1">
    <source>
        <dbReference type="EMBL" id="MBC1459327.1"/>
    </source>
</evidence>
<dbReference type="AlphaFoldDB" id="A0A841Z398"/>
<dbReference type="Proteomes" id="UP000569903">
    <property type="component" value="Unassembled WGS sequence"/>
</dbReference>
<accession>A0A841Z398</accession>